<dbReference type="OrthoDB" id="9815222at2"/>
<evidence type="ECO:0000313" key="2">
    <source>
        <dbReference type="Proteomes" id="UP000066284"/>
    </source>
</evidence>
<dbReference type="RefSeq" id="WP_062483779.1">
    <property type="nucleotide sequence ID" value="NZ_LN885086.1"/>
</dbReference>
<dbReference type="KEGG" id="nio:NITINOP_1055"/>
<gene>
    <name evidence="1" type="ORF">NITINOP_1055</name>
</gene>
<accession>A0A0S4KS98</accession>
<evidence type="ECO:0000313" key="1">
    <source>
        <dbReference type="EMBL" id="CUQ66030.1"/>
    </source>
</evidence>
<dbReference type="STRING" id="1715989.NITINOP_1055"/>
<reference evidence="2" key="1">
    <citation type="submission" date="2015-09" db="EMBL/GenBank/DDBJ databases">
        <authorList>
            <person name="Daims H."/>
        </authorList>
    </citation>
    <scope>NUCLEOTIDE SEQUENCE [LARGE SCALE GENOMIC DNA]</scope>
</reference>
<sequence>MLPSYQFPTDTFSLDPGVGDTPTLRRPAWIALFEFAPGNMVYANGHKLKSTRAFFEGGHRSVPGERNADQTVVFD</sequence>
<dbReference type="EMBL" id="LN885086">
    <property type="protein sequence ID" value="CUQ66030.1"/>
    <property type="molecule type" value="Genomic_DNA"/>
</dbReference>
<protein>
    <submittedName>
        <fullName evidence="1">Uncharacterized protein</fullName>
    </submittedName>
</protein>
<dbReference type="AlphaFoldDB" id="A0A0S4KS98"/>
<organism evidence="1 2">
    <name type="scientific">Candidatus Nitrospira inopinata</name>
    <dbReference type="NCBI Taxonomy" id="1715989"/>
    <lineage>
        <taxon>Bacteria</taxon>
        <taxon>Pseudomonadati</taxon>
        <taxon>Nitrospirota</taxon>
        <taxon>Nitrospiria</taxon>
        <taxon>Nitrospirales</taxon>
        <taxon>Nitrospiraceae</taxon>
        <taxon>Nitrospira</taxon>
    </lineage>
</organism>
<dbReference type="Proteomes" id="UP000066284">
    <property type="component" value="Chromosome 1"/>
</dbReference>
<proteinExistence type="predicted"/>
<name>A0A0S4KS98_9BACT</name>
<keyword evidence="2" id="KW-1185">Reference proteome</keyword>